<feature type="region of interest" description="N-terminal hotdog fold" evidence="8">
    <location>
        <begin position="946"/>
        <end position="1074"/>
    </location>
</feature>
<dbReference type="PROSITE" id="PS52004">
    <property type="entry name" value="KS3_2"/>
    <property type="match status" value="1"/>
</dbReference>
<dbReference type="Pfam" id="PF14765">
    <property type="entry name" value="PS-DH"/>
    <property type="match status" value="1"/>
</dbReference>
<dbReference type="InterPro" id="IPR049551">
    <property type="entry name" value="PKS_DH_C"/>
</dbReference>
<dbReference type="InterPro" id="IPR016039">
    <property type="entry name" value="Thiolase-like"/>
</dbReference>
<dbReference type="InterPro" id="IPR006162">
    <property type="entry name" value="Ppantetheine_attach_site"/>
</dbReference>
<dbReference type="Pfam" id="PF13602">
    <property type="entry name" value="ADH_zinc_N_2"/>
    <property type="match status" value="1"/>
</dbReference>
<evidence type="ECO:0000256" key="6">
    <source>
        <dbReference type="ARBA" id="ARBA00023002"/>
    </source>
</evidence>
<evidence type="ECO:0000259" key="10">
    <source>
        <dbReference type="PROSITE" id="PS50075"/>
    </source>
</evidence>
<dbReference type="Gene3D" id="3.10.129.110">
    <property type="entry name" value="Polyketide synthase dehydratase"/>
    <property type="match status" value="1"/>
</dbReference>
<dbReference type="SUPFAM" id="SSF47336">
    <property type="entry name" value="ACP-like"/>
    <property type="match status" value="1"/>
</dbReference>
<dbReference type="PANTHER" id="PTHR43775:SF49">
    <property type="entry name" value="SYNTHASE, PUTATIVE (JCVI)-RELATED"/>
    <property type="match status" value="1"/>
</dbReference>
<dbReference type="InterPro" id="IPR032821">
    <property type="entry name" value="PKS_assoc"/>
</dbReference>
<comment type="caution">
    <text evidence="13">The sequence shown here is derived from an EMBL/GenBank/DDBJ whole genome shotgun (WGS) entry which is preliminary data.</text>
</comment>
<dbReference type="Pfam" id="PF00109">
    <property type="entry name" value="ketoacyl-synt"/>
    <property type="match status" value="1"/>
</dbReference>
<dbReference type="InterPro" id="IPR020841">
    <property type="entry name" value="PKS_Beta-ketoAc_synthase_dom"/>
</dbReference>
<evidence type="ECO:0000313" key="14">
    <source>
        <dbReference type="Proteomes" id="UP001338125"/>
    </source>
</evidence>
<feature type="domain" description="Carrier" evidence="10">
    <location>
        <begin position="2433"/>
        <end position="2507"/>
    </location>
</feature>
<feature type="region of interest" description="C-terminal hotdog fold" evidence="8">
    <location>
        <begin position="1086"/>
        <end position="1231"/>
    </location>
</feature>
<dbReference type="CDD" id="cd05195">
    <property type="entry name" value="enoyl_red"/>
    <property type="match status" value="1"/>
</dbReference>
<evidence type="ECO:0000313" key="13">
    <source>
        <dbReference type="EMBL" id="KAK5987019.1"/>
    </source>
</evidence>
<dbReference type="InterPro" id="IPR014030">
    <property type="entry name" value="Ketoacyl_synth_N"/>
</dbReference>
<dbReference type="Gene3D" id="3.40.366.10">
    <property type="entry name" value="Malonyl-Coenzyme A Acyl Carrier Protein, domain 2"/>
    <property type="match status" value="1"/>
</dbReference>
<dbReference type="SMART" id="SM00825">
    <property type="entry name" value="PKS_KS"/>
    <property type="match status" value="1"/>
</dbReference>
<accession>A0ABR0S4V1</accession>
<evidence type="ECO:0000259" key="12">
    <source>
        <dbReference type="PROSITE" id="PS52019"/>
    </source>
</evidence>
<evidence type="ECO:0000259" key="11">
    <source>
        <dbReference type="PROSITE" id="PS52004"/>
    </source>
</evidence>
<dbReference type="InterPro" id="IPR016036">
    <property type="entry name" value="Malonyl_transacylase_ACP-bd"/>
</dbReference>
<dbReference type="SUPFAM" id="SSF52151">
    <property type="entry name" value="FabD/lysophospholipase-like"/>
    <property type="match status" value="1"/>
</dbReference>
<dbReference type="Pfam" id="PF00550">
    <property type="entry name" value="PP-binding"/>
    <property type="match status" value="1"/>
</dbReference>
<dbReference type="Proteomes" id="UP001338125">
    <property type="component" value="Unassembled WGS sequence"/>
</dbReference>
<dbReference type="Pfam" id="PF16197">
    <property type="entry name" value="KAsynt_C_assoc"/>
    <property type="match status" value="1"/>
</dbReference>
<feature type="compositionally biased region" description="Polar residues" evidence="9">
    <location>
        <begin position="471"/>
        <end position="488"/>
    </location>
</feature>
<dbReference type="PANTHER" id="PTHR43775">
    <property type="entry name" value="FATTY ACID SYNTHASE"/>
    <property type="match status" value="1"/>
</dbReference>
<dbReference type="Gene3D" id="3.90.180.10">
    <property type="entry name" value="Medium-chain alcohol dehydrogenases, catalytic domain"/>
    <property type="match status" value="1"/>
</dbReference>
<dbReference type="InterPro" id="IPR009081">
    <property type="entry name" value="PP-bd_ACP"/>
</dbReference>
<dbReference type="Gene3D" id="3.40.50.720">
    <property type="entry name" value="NAD(P)-binding Rossmann-like Domain"/>
    <property type="match status" value="2"/>
</dbReference>
<dbReference type="PROSITE" id="PS00012">
    <property type="entry name" value="PHOSPHOPANTETHEINE"/>
    <property type="match status" value="1"/>
</dbReference>
<evidence type="ECO:0000256" key="2">
    <source>
        <dbReference type="ARBA" id="ARBA00022553"/>
    </source>
</evidence>
<dbReference type="EMBL" id="JAVFKD010000016">
    <property type="protein sequence ID" value="KAK5987019.1"/>
    <property type="molecule type" value="Genomic_DNA"/>
</dbReference>
<dbReference type="InterPro" id="IPR057326">
    <property type="entry name" value="KR_dom"/>
</dbReference>
<dbReference type="InterPro" id="IPR013217">
    <property type="entry name" value="Methyltransf_12"/>
</dbReference>
<dbReference type="Gene3D" id="3.40.47.10">
    <property type="match status" value="1"/>
</dbReference>
<dbReference type="Pfam" id="PF08242">
    <property type="entry name" value="Methyltransf_12"/>
    <property type="match status" value="1"/>
</dbReference>
<dbReference type="Pfam" id="PF08659">
    <property type="entry name" value="KR"/>
    <property type="match status" value="1"/>
</dbReference>
<dbReference type="InterPro" id="IPR013968">
    <property type="entry name" value="PKS_KR"/>
</dbReference>
<dbReference type="InterPro" id="IPR036291">
    <property type="entry name" value="NAD(P)-bd_dom_sf"/>
</dbReference>
<reference evidence="13 14" key="1">
    <citation type="submission" date="2024-01" db="EMBL/GenBank/DDBJ databases">
        <title>Complete genome of Cladobotryum mycophilum ATHUM6906.</title>
        <authorList>
            <person name="Christinaki A.C."/>
            <person name="Myridakis A.I."/>
            <person name="Kouvelis V.N."/>
        </authorList>
    </citation>
    <scope>NUCLEOTIDE SEQUENCE [LARGE SCALE GENOMIC DNA]</scope>
    <source>
        <strain evidence="13 14">ATHUM6906</strain>
    </source>
</reference>
<dbReference type="Gene3D" id="1.10.1200.10">
    <property type="entry name" value="ACP-like"/>
    <property type="match status" value="1"/>
</dbReference>
<keyword evidence="3" id="KW-0489">Methyltransferase</keyword>
<evidence type="ECO:0000256" key="4">
    <source>
        <dbReference type="ARBA" id="ARBA00022679"/>
    </source>
</evidence>
<dbReference type="CDD" id="cd02440">
    <property type="entry name" value="AdoMet_MTases"/>
    <property type="match status" value="1"/>
</dbReference>
<dbReference type="InterPro" id="IPR014031">
    <property type="entry name" value="Ketoacyl_synth_C"/>
</dbReference>
<dbReference type="SMART" id="SM00827">
    <property type="entry name" value="PKS_AT"/>
    <property type="match status" value="1"/>
</dbReference>
<dbReference type="InterPro" id="IPR042104">
    <property type="entry name" value="PKS_dehydratase_sf"/>
</dbReference>
<feature type="domain" description="Ketosynthase family 3 (KS3)" evidence="11">
    <location>
        <begin position="8"/>
        <end position="427"/>
    </location>
</feature>
<dbReference type="CDD" id="cd00833">
    <property type="entry name" value="PKS"/>
    <property type="match status" value="1"/>
</dbReference>
<evidence type="ECO:0000256" key="8">
    <source>
        <dbReference type="PROSITE-ProRule" id="PRU01363"/>
    </source>
</evidence>
<dbReference type="Gene3D" id="3.30.70.3290">
    <property type="match status" value="1"/>
</dbReference>
<evidence type="ECO:0000256" key="5">
    <source>
        <dbReference type="ARBA" id="ARBA00022857"/>
    </source>
</evidence>
<keyword evidence="5" id="KW-0521">NADP</keyword>
<feature type="domain" description="PKS/mFAS DH" evidence="12">
    <location>
        <begin position="946"/>
        <end position="1231"/>
    </location>
</feature>
<keyword evidence="1" id="KW-0596">Phosphopantetheine</keyword>
<dbReference type="SUPFAM" id="SSF53335">
    <property type="entry name" value="S-adenosyl-L-methionine-dependent methyltransferases"/>
    <property type="match status" value="1"/>
</dbReference>
<dbReference type="SUPFAM" id="SSF55048">
    <property type="entry name" value="Probable ACP-binding domain of malonyl-CoA ACP transacylase"/>
    <property type="match status" value="1"/>
</dbReference>
<dbReference type="InterPro" id="IPR001227">
    <property type="entry name" value="Ac_transferase_dom_sf"/>
</dbReference>
<dbReference type="InterPro" id="IPR029063">
    <property type="entry name" value="SAM-dependent_MTases_sf"/>
</dbReference>
<dbReference type="InterPro" id="IPR020843">
    <property type="entry name" value="ER"/>
</dbReference>
<dbReference type="PROSITE" id="PS50075">
    <property type="entry name" value="CARRIER"/>
    <property type="match status" value="1"/>
</dbReference>
<keyword evidence="2" id="KW-0597">Phosphoprotein</keyword>
<dbReference type="InterPro" id="IPR049900">
    <property type="entry name" value="PKS_mFAS_DH"/>
</dbReference>
<evidence type="ECO:0000256" key="7">
    <source>
        <dbReference type="ARBA" id="ARBA00023268"/>
    </source>
</evidence>
<gene>
    <name evidence="13" type="ORF">PT974_11134</name>
</gene>
<dbReference type="InterPro" id="IPR020806">
    <property type="entry name" value="PKS_PP-bd"/>
</dbReference>
<dbReference type="Pfam" id="PF02801">
    <property type="entry name" value="Ketoacyl-synt_C"/>
    <property type="match status" value="1"/>
</dbReference>
<dbReference type="InterPro" id="IPR020807">
    <property type="entry name" value="PKS_DH"/>
</dbReference>
<organism evidence="13 14">
    <name type="scientific">Cladobotryum mycophilum</name>
    <dbReference type="NCBI Taxonomy" id="491253"/>
    <lineage>
        <taxon>Eukaryota</taxon>
        <taxon>Fungi</taxon>
        <taxon>Dikarya</taxon>
        <taxon>Ascomycota</taxon>
        <taxon>Pezizomycotina</taxon>
        <taxon>Sordariomycetes</taxon>
        <taxon>Hypocreomycetidae</taxon>
        <taxon>Hypocreales</taxon>
        <taxon>Hypocreaceae</taxon>
        <taxon>Cladobotryum</taxon>
    </lineage>
</organism>
<dbReference type="PROSITE" id="PS52019">
    <property type="entry name" value="PKS_MFAS_DH"/>
    <property type="match status" value="1"/>
</dbReference>
<keyword evidence="4" id="KW-0808">Transferase</keyword>
<dbReference type="SMART" id="SM00826">
    <property type="entry name" value="PKS_DH"/>
    <property type="match status" value="1"/>
</dbReference>
<feature type="compositionally biased region" description="Polar residues" evidence="9">
    <location>
        <begin position="448"/>
        <end position="457"/>
    </location>
</feature>
<feature type="active site" description="Proton donor; for dehydratase activity" evidence="8">
    <location>
        <position position="1147"/>
    </location>
</feature>
<protein>
    <submittedName>
        <fullName evidence="13">Highly reducing polyketide synthase gloL</fullName>
    </submittedName>
</protein>
<proteinExistence type="predicted"/>
<dbReference type="InterPro" id="IPR050091">
    <property type="entry name" value="PKS_NRPS_Biosynth_Enz"/>
</dbReference>
<dbReference type="SMART" id="SM00823">
    <property type="entry name" value="PKS_PP"/>
    <property type="match status" value="1"/>
</dbReference>
<name>A0ABR0S4V1_9HYPO</name>
<dbReference type="SMART" id="SM00822">
    <property type="entry name" value="PKS_KR"/>
    <property type="match status" value="1"/>
</dbReference>
<dbReference type="Gene3D" id="3.40.50.150">
    <property type="entry name" value="Vaccinia Virus protein VP39"/>
    <property type="match status" value="1"/>
</dbReference>
<dbReference type="SMART" id="SM00829">
    <property type="entry name" value="PKS_ER"/>
    <property type="match status" value="1"/>
</dbReference>
<dbReference type="SUPFAM" id="SSF50129">
    <property type="entry name" value="GroES-like"/>
    <property type="match status" value="1"/>
</dbReference>
<dbReference type="Pfam" id="PF00698">
    <property type="entry name" value="Acyl_transf_1"/>
    <property type="match status" value="1"/>
</dbReference>
<dbReference type="SUPFAM" id="SSF51735">
    <property type="entry name" value="NAD(P)-binding Rossmann-fold domains"/>
    <property type="match status" value="2"/>
</dbReference>
<dbReference type="InterPro" id="IPR036736">
    <property type="entry name" value="ACP-like_sf"/>
</dbReference>
<evidence type="ECO:0000256" key="1">
    <source>
        <dbReference type="ARBA" id="ARBA00022450"/>
    </source>
</evidence>
<dbReference type="InterPro" id="IPR016035">
    <property type="entry name" value="Acyl_Trfase/lysoPLipase"/>
</dbReference>
<keyword evidence="14" id="KW-1185">Reference proteome</keyword>
<keyword evidence="7" id="KW-0511">Multifunctional enzyme</keyword>
<evidence type="ECO:0000256" key="9">
    <source>
        <dbReference type="SAM" id="MobiDB-lite"/>
    </source>
</evidence>
<keyword evidence="6" id="KW-0560">Oxidoreductase</keyword>
<dbReference type="Pfam" id="PF21089">
    <property type="entry name" value="PKS_DH_N"/>
    <property type="match status" value="1"/>
</dbReference>
<dbReference type="InterPro" id="IPR049552">
    <property type="entry name" value="PKS_DH_N"/>
</dbReference>
<dbReference type="InterPro" id="IPR014043">
    <property type="entry name" value="Acyl_transferase_dom"/>
</dbReference>
<evidence type="ECO:0000256" key="3">
    <source>
        <dbReference type="ARBA" id="ARBA00022603"/>
    </source>
</evidence>
<feature type="active site" description="Proton acceptor; for dehydratase activity" evidence="8">
    <location>
        <position position="978"/>
    </location>
</feature>
<dbReference type="InterPro" id="IPR011032">
    <property type="entry name" value="GroES-like_sf"/>
</dbReference>
<dbReference type="SUPFAM" id="SSF53901">
    <property type="entry name" value="Thiolase-like"/>
    <property type="match status" value="1"/>
</dbReference>
<feature type="region of interest" description="Disordered" evidence="9">
    <location>
        <begin position="443"/>
        <end position="492"/>
    </location>
</feature>
<sequence length="2519" mass="275910">MAPKKDTPPLIAIIGIGLRLPGDISTTEDFWNFLIEKRDGKCPVPTDRYDVSALIDQTASRQRVAAETGYFLNVNLKAFDNSHFVVPPKNLEGADPQQRLLIEVVKECVDNAGQSNLLGTNVGVYVGNFGEDWQNMMHMDPQSSPGTNRITGAGDYFLANNLSHTFDFRGPSMTVRTACSASMTSLHLACQALYNGDCPVAVVAGSSLIMSPSMTMDMSEQGVLSPTGSCHVFDANADGFARGEAINAILIKPLDDALRDNDPIRAIIRATAVNSDGGTTAVTVPSQVCQEAMIRRAYEVAGISDITQTPFVECHGTGTQTGDPIETKSVANVFGGKGTYIGSVKSNVGHAEGAAGINSIIKAVLALENETIPPNIHFSTPNPNIPFEQGKLQVPVEPVPWPKDRPARISINSFGIGGANAHVILDSAASHGIRQSPSVRIAKREVPASTSSQQLLAGTNGIHHEPDRNGNAISDENANADDSGNGVTKPSDGDTWRLPYLIPLSASTADATKRRISDIRRYTETQKRSIDALAYTLSLRRTHASHRSFAIAETLDKPLEFSPIQKAASVTPDVVFIFTGQGAQWVGMGKDLIHDCISFHDDIQEMDRVLQNLPEPPTWTIKDVICSDMSKELMDTAEFAQPICTAVQVALVNFLAKCGVTPSAVVGHSSGEIGAAYAAGSLTLAQAIICAFYRGLVMKRQTRVGRMAAVALSPEAVKPYLANGVEVACENSPQSVTISGDAEGVENTVKTIEAANLDVFVRQLRVDIAYHSYHMQESGQIYEDLIKGHLSGKETTVPFYSSVTGHLITSKMDLGPAYWRSNLESPVLFNSAIQTLLTDFTGQITFLEVGPHSALQGPLQQIFQRRPGTNPRVYTPTLIRNSNSTKSALSAIGQLYSHGHAVDFTLMNQETPVLTDLPHYPWDHSTEYWEESRISKAWRSRNAPHHELLGSRCLEANDVEPAWRNIFRLYNVPWIADHKLADDVLFPLAGFVAMMGEAIRQITGSGRYSLQNLMMKSGMLIPEADAIEIMTTMRPARLTEVTNSSWYDISVYSFNGSVWVQHCVAQGKGGENKYLVPLKKIAISNPSQIPESTYYKQLRHKGLDLGPRFQNLRDISASIEKQIVTASVKEIGGEPTARYTAHPFLLDVCFQLPALVSSRDGLSPTGALKIPSNIRRIDVNLGGADCTTQASVKSEVNGTFTADIAAFTKDNEVAVRIDGASYQLVDMEIDSSLRGNSQTLARMEWHRHIDFCEPESLIHPAVDQRDAKLALQKATALLILRMLHQLKTLEASSPAGNYLGKYLEWLQSEELKMLRGEWDSTIPEAKIWASSTDQYWDEILDSVLSQIDEKGDGYGRSFVHLARGLMQPECLQAILSGKTEAADKLAETAEIADVFHYSGDTLDAAEFLHLTGHSKPAQRVLQIGAGASAATTSVLVGLTSTKGDPLFSEYTVTDKSPKVLLHAEERLKDRKELKFTLLDISKDPSGQGFDLHSYDLIVTSSAFDFATPLAPALKNLRSLLRPEGRLFLRKPATSNLWRFIPFTMGLLPQWWSSEKEDSQAHKHDTSTEIWDAELRKAGFHGVQAAVPDDDDSYHLNSIIISKADVQPPQTRSVTMLYDTKKHDFALQLASVLEKQQINIHWRNLSDLEQIEGDDDIISTIDLEQPFFYNFSEESYSTFLEYLRKLKTRLVWLTRPAQVRCTDPRYGLVPGFARNVRLELGLHLFTVELDVLDSTVASLTASIIQRGLYATSLSAIETIDYEFSVFDNAVHVGRYHWLPIVSELEPLLENSEDSIKRLVIGRYGLISSLHWAQHEQKVLGTGTLEVEVRWDLMITMGLVPGAKDSLGIEASGVVTRVSDEVSDFVVGDEVMVMASGTLATRIIVSEANVAHILKGFSLEESAAIPTAVGTAGQALVKLGQLRKGESILIHTACGNVGLTALAISQMIGAEIYATVGSEMKIQHLMNNYGIPRERIFSSRDASFYDGIMQATDGRGVDLVLNSLSGELLHASWRCVAKNGKMMEIGKRDMIERGHLPLEMFSYNRSFFGIDLEAFAADGSNGTLTTMFQAFENAYKEGKLKPLEPRHIFTVEQVPDALRFLRLGQHIGKVLIKLPDDEAEISAIKTKAISLLSETSTYLMVGGMGGLGKAVALWMVENGARNFVFLSRSAGKSLEDQQFIRNLEASNCCAVAVAGSVAQQADVQRAISAAPSPIAGVIQMSMLIRDVPFSETNYENWVTGIEPKVKGTWTLHHALSEAKLDFFILFSSVVGLWGQPGQANYAAGNTFLGSFVQYRHSLGLPCSVIDLGAVEDVGFLSQNSNMLKHYRGMNIALLHETEVLRAVEVSIRRSKPDTTKPGPRGGYANLAQFAVGLTAAKGSSHKHDNPLTRDIRTSLFRGADSVKEDGDAGIDADVKELIKSLATEPELLYDPEVFRNLAERLGILLHAMMMMPTDNVDITASLSSLGIDSLHSVEIRDRLRRMIGMDVNILDIKNSGTIEGLARLIVAKLEEKFGLKSDRKK</sequence>
<dbReference type="CDD" id="cd05274">
    <property type="entry name" value="KR_FAS_SDR_x"/>
    <property type="match status" value="1"/>
</dbReference>